<evidence type="ECO:0000313" key="3">
    <source>
        <dbReference type="Proteomes" id="UP000193922"/>
    </source>
</evidence>
<reference evidence="2 3" key="1">
    <citation type="submission" date="2016-07" db="EMBL/GenBank/DDBJ databases">
        <title>Pervasive Adenine N6-methylation of Active Genes in Fungi.</title>
        <authorList>
            <consortium name="DOE Joint Genome Institute"/>
            <person name="Mondo S.J."/>
            <person name="Dannebaum R.O."/>
            <person name="Kuo R.C."/>
            <person name="Labutti K."/>
            <person name="Haridas S."/>
            <person name="Kuo A."/>
            <person name="Salamov A."/>
            <person name="Ahrendt S.R."/>
            <person name="Lipzen A."/>
            <person name="Sullivan W."/>
            <person name="Andreopoulos W.B."/>
            <person name="Clum A."/>
            <person name="Lindquist E."/>
            <person name="Daum C."/>
            <person name="Ramamoorthy G.K."/>
            <person name="Gryganskyi A."/>
            <person name="Culley D."/>
            <person name="Magnuson J.K."/>
            <person name="James T.Y."/>
            <person name="O'Malley M.A."/>
            <person name="Stajich J.E."/>
            <person name="Spatafora J.W."/>
            <person name="Visel A."/>
            <person name="Grigoriev I.V."/>
        </authorList>
    </citation>
    <scope>NUCLEOTIDE SEQUENCE [LARGE SCALE GENOMIC DNA]</scope>
    <source>
        <strain evidence="2 3">ATCC 12442</strain>
    </source>
</reference>
<dbReference type="RefSeq" id="XP_040743705.1">
    <property type="nucleotide sequence ID" value="XM_040883546.1"/>
</dbReference>
<comment type="caution">
    <text evidence="2">The sequence shown here is derived from an EMBL/GenBank/DDBJ whole genome shotgun (WGS) entry which is preliminary data.</text>
</comment>
<sequence>MVMYHLNLIWIWHGRDTKGKWQELCVSLQDEIIHAMLSCIDCAIILCAVLYCGLLRGRCVLHMHTRHILPLLETSKNAAEPTICCPTRICWRIDRHKPRVECHDTCPLGQRDNLMAKWISS</sequence>
<feature type="transmembrane region" description="Helical" evidence="1">
    <location>
        <begin position="32"/>
        <end position="54"/>
    </location>
</feature>
<keyword evidence="1" id="KW-0472">Membrane</keyword>
<proteinExistence type="predicted"/>
<accession>A0A1Y1W961</accession>
<keyword evidence="3" id="KW-1185">Reference proteome</keyword>
<evidence type="ECO:0000313" key="2">
    <source>
        <dbReference type="EMBL" id="ORX70067.1"/>
    </source>
</evidence>
<dbReference type="AlphaFoldDB" id="A0A1Y1W961"/>
<keyword evidence="1" id="KW-1133">Transmembrane helix</keyword>
<organism evidence="2 3">
    <name type="scientific">Linderina pennispora</name>
    <dbReference type="NCBI Taxonomy" id="61395"/>
    <lineage>
        <taxon>Eukaryota</taxon>
        <taxon>Fungi</taxon>
        <taxon>Fungi incertae sedis</taxon>
        <taxon>Zoopagomycota</taxon>
        <taxon>Kickxellomycotina</taxon>
        <taxon>Kickxellomycetes</taxon>
        <taxon>Kickxellales</taxon>
        <taxon>Kickxellaceae</taxon>
        <taxon>Linderina</taxon>
    </lineage>
</organism>
<dbReference type="GeneID" id="63800194"/>
<evidence type="ECO:0000256" key="1">
    <source>
        <dbReference type="SAM" id="Phobius"/>
    </source>
</evidence>
<dbReference type="Proteomes" id="UP000193922">
    <property type="component" value="Unassembled WGS sequence"/>
</dbReference>
<dbReference type="EMBL" id="MCFD01000006">
    <property type="protein sequence ID" value="ORX70067.1"/>
    <property type="molecule type" value="Genomic_DNA"/>
</dbReference>
<keyword evidence="1" id="KW-0812">Transmembrane</keyword>
<name>A0A1Y1W961_9FUNG</name>
<gene>
    <name evidence="2" type="ORF">DL89DRAFT_151758</name>
</gene>
<protein>
    <submittedName>
        <fullName evidence="2">Uncharacterized protein</fullName>
    </submittedName>
</protein>